<evidence type="ECO:0000313" key="2">
    <source>
        <dbReference type="Proteomes" id="UP000636479"/>
    </source>
</evidence>
<dbReference type="Proteomes" id="UP000636479">
    <property type="component" value="Unassembled WGS sequence"/>
</dbReference>
<dbReference type="RefSeq" id="XP_037221008.1">
    <property type="nucleotide sequence ID" value="XM_037363087.1"/>
</dbReference>
<dbReference type="AlphaFoldDB" id="A0A8H6W5Y6"/>
<keyword evidence="2" id="KW-1185">Reference proteome</keyword>
<name>A0A8H6W5Y6_9AGAR</name>
<protein>
    <recommendedName>
        <fullName evidence="3">F-box domain-containing protein</fullName>
    </recommendedName>
</protein>
<dbReference type="OrthoDB" id="3149552at2759"/>
<proteinExistence type="predicted"/>
<organism evidence="1 2">
    <name type="scientific">Mycena indigotica</name>
    <dbReference type="NCBI Taxonomy" id="2126181"/>
    <lineage>
        <taxon>Eukaryota</taxon>
        <taxon>Fungi</taxon>
        <taxon>Dikarya</taxon>
        <taxon>Basidiomycota</taxon>
        <taxon>Agaricomycotina</taxon>
        <taxon>Agaricomycetes</taxon>
        <taxon>Agaricomycetidae</taxon>
        <taxon>Agaricales</taxon>
        <taxon>Marasmiineae</taxon>
        <taxon>Mycenaceae</taxon>
        <taxon>Mycena</taxon>
    </lineage>
</organism>
<dbReference type="EMBL" id="JACAZF010000005">
    <property type="protein sequence ID" value="KAF7304036.1"/>
    <property type="molecule type" value="Genomic_DNA"/>
</dbReference>
<evidence type="ECO:0000313" key="1">
    <source>
        <dbReference type="EMBL" id="KAF7304036.1"/>
    </source>
</evidence>
<evidence type="ECO:0008006" key="3">
    <source>
        <dbReference type="Google" id="ProtNLM"/>
    </source>
</evidence>
<sequence length="561" mass="61206">MSSHRDSRPLQLLDLPAELVHTCLLPLSLSDLAHCLHTGNRVLAEIISSSLAIRYRVAQELAGVSISENRTAQGLRGLDTASRLTALDARERRWREFSPLSRHTIPYPRFPVMLYAIDAGRWLAAEAGTGPGMQDRAVALHYTELAPGNGKGDADSEARWRTVFTGTPFANFSTALVEHDLLVIITVVPCADDPAKISLDALMLSFSTGAPHPMASSSTIHIERRTVLDAVTDVAVEIVGDILAISLMNAVHSFADSNRLHVFDWKRGVTILTPTPITSIGIMFLAPGVILVPNAADNGLDVYLFPPFSPSPLDQQPVQLLLPALAPRTVLPPMEMHCRQSPNPRLSTEHPHLSPVRFPPAADAAAVFISYETEQAVDERFTGTTTQTHLFVLQPKPMLAVIRAARARTAGVAPGDPAVVPWTDWGARCTRWLDPVETAPAMILASEGQRLLSYPPFNPRGLAGRPPQSLRMFDFNPRRVAAARRTSKLGAGVRLVEAGPLPPELCADFAEAVGSGIAYVESTAPEGCDFDNAYLSEECIIGRKYEHEKRRGERLEVWYFG</sequence>
<accession>A0A8H6W5Y6</accession>
<dbReference type="GeneID" id="59345603"/>
<gene>
    <name evidence="1" type="ORF">MIND_00634900</name>
</gene>
<comment type="caution">
    <text evidence="1">The sequence shown here is derived from an EMBL/GenBank/DDBJ whole genome shotgun (WGS) entry which is preliminary data.</text>
</comment>
<reference evidence="1" key="1">
    <citation type="submission" date="2020-05" db="EMBL/GenBank/DDBJ databases">
        <title>Mycena genomes resolve the evolution of fungal bioluminescence.</title>
        <authorList>
            <person name="Tsai I.J."/>
        </authorList>
    </citation>
    <scope>NUCLEOTIDE SEQUENCE</scope>
    <source>
        <strain evidence="1">171206Taipei</strain>
    </source>
</reference>